<evidence type="ECO:0000313" key="1">
    <source>
        <dbReference type="EMBL" id="KAF0738931.1"/>
    </source>
</evidence>
<organism evidence="1 2">
    <name type="scientific">Aphanomyces euteiches</name>
    <dbReference type="NCBI Taxonomy" id="100861"/>
    <lineage>
        <taxon>Eukaryota</taxon>
        <taxon>Sar</taxon>
        <taxon>Stramenopiles</taxon>
        <taxon>Oomycota</taxon>
        <taxon>Saprolegniomycetes</taxon>
        <taxon>Saprolegniales</taxon>
        <taxon>Verrucalvaceae</taxon>
        <taxon>Aphanomyces</taxon>
    </lineage>
</organism>
<dbReference type="AlphaFoldDB" id="A0A6G0XF84"/>
<dbReference type="EMBL" id="VJMJ01000068">
    <property type="protein sequence ID" value="KAF0738931.1"/>
    <property type="molecule type" value="Genomic_DNA"/>
</dbReference>
<keyword evidence="2" id="KW-1185">Reference proteome</keyword>
<gene>
    <name evidence="1" type="ORF">Ae201684_005302</name>
</gene>
<evidence type="ECO:0000313" key="2">
    <source>
        <dbReference type="Proteomes" id="UP000481153"/>
    </source>
</evidence>
<sequence length="216" mass="25047">MTRVHVWRKGSDEQVLLEKLFKDGSIDPTDTPKSVFEQHEEFQLFGLTVFRAHFNKTRARLGIPCRQLKRGNEHSEDLLELKPTKRLRYQEVADEPEDTPSDVINCIHYACNVATYRDPNSMQEMVIATICLPSGSNKLDFVVDQSGLFGLVKMDWPIIMSNVEDIFANEIKSKTITHYHPKVMALKEQLQRVASVINEVRFEWSFLYKSSLLWTK</sequence>
<dbReference type="VEuPathDB" id="FungiDB:AeMF1_006941"/>
<accession>A0A6G0XF84</accession>
<dbReference type="Proteomes" id="UP000481153">
    <property type="component" value="Unassembled WGS sequence"/>
</dbReference>
<name>A0A6G0XF84_9STRA</name>
<protein>
    <submittedName>
        <fullName evidence="1">Uncharacterized protein</fullName>
    </submittedName>
</protein>
<comment type="caution">
    <text evidence="1">The sequence shown here is derived from an EMBL/GenBank/DDBJ whole genome shotgun (WGS) entry which is preliminary data.</text>
</comment>
<reference evidence="1 2" key="1">
    <citation type="submission" date="2019-07" db="EMBL/GenBank/DDBJ databases">
        <title>Genomics analysis of Aphanomyces spp. identifies a new class of oomycete effector associated with host adaptation.</title>
        <authorList>
            <person name="Gaulin E."/>
        </authorList>
    </citation>
    <scope>NUCLEOTIDE SEQUENCE [LARGE SCALE GENOMIC DNA]</scope>
    <source>
        <strain evidence="1 2">ATCC 201684</strain>
    </source>
</reference>
<proteinExistence type="predicted"/>